<protein>
    <recommendedName>
        <fullName evidence="2">DUF2489 domain-containing protein</fullName>
    </recommendedName>
</protein>
<name>A0A0F9UW18_9ZZZZ</name>
<proteinExistence type="predicted"/>
<keyword evidence="1" id="KW-1133">Transmembrane helix</keyword>
<accession>A0A0F9UW18</accession>
<comment type="caution">
    <text evidence="3">The sequence shown here is derived from an EMBL/GenBank/DDBJ whole genome shotgun (WGS) entry which is preliminary data.</text>
</comment>
<gene>
    <name evidence="3" type="ORF">LCGC14_0482290</name>
</gene>
<evidence type="ECO:0000259" key="2">
    <source>
        <dbReference type="Pfam" id="PF10675"/>
    </source>
</evidence>
<dbReference type="EMBL" id="LAZR01000526">
    <property type="protein sequence ID" value="KKN65361.1"/>
    <property type="molecule type" value="Genomic_DNA"/>
</dbReference>
<evidence type="ECO:0000313" key="3">
    <source>
        <dbReference type="EMBL" id="KKN65361.1"/>
    </source>
</evidence>
<feature type="domain" description="DUF2489" evidence="2">
    <location>
        <begin position="16"/>
        <end position="155"/>
    </location>
</feature>
<keyword evidence="1" id="KW-0472">Membrane</keyword>
<sequence length="171" mass="19524">MSTSVILALLLGAAIIAGLAFYAGQLLYKLNAQKKLIAKTQAEQKQKLEKSRLKRNAKLADSIHLIARAMNEEQCEFSEGCLRIWVLMSQYAFESERDLTTQYPGIYKMYQVVKEMPTHDARKKYSKKEIFKLDKARWQAEKTLKDEVKADCAKIIIEFKAAPGSDKVVFN</sequence>
<organism evidence="3">
    <name type="scientific">marine sediment metagenome</name>
    <dbReference type="NCBI Taxonomy" id="412755"/>
    <lineage>
        <taxon>unclassified sequences</taxon>
        <taxon>metagenomes</taxon>
        <taxon>ecological metagenomes</taxon>
    </lineage>
</organism>
<dbReference type="AlphaFoldDB" id="A0A0F9UW18"/>
<dbReference type="InterPro" id="IPR019617">
    <property type="entry name" value="DUF2489"/>
</dbReference>
<feature type="transmembrane region" description="Helical" evidence="1">
    <location>
        <begin position="6"/>
        <end position="28"/>
    </location>
</feature>
<keyword evidence="1" id="KW-0812">Transmembrane</keyword>
<evidence type="ECO:0000256" key="1">
    <source>
        <dbReference type="SAM" id="Phobius"/>
    </source>
</evidence>
<dbReference type="Pfam" id="PF10675">
    <property type="entry name" value="DUF2489"/>
    <property type="match status" value="1"/>
</dbReference>
<reference evidence="3" key="1">
    <citation type="journal article" date="2015" name="Nature">
        <title>Complex archaea that bridge the gap between prokaryotes and eukaryotes.</title>
        <authorList>
            <person name="Spang A."/>
            <person name="Saw J.H."/>
            <person name="Jorgensen S.L."/>
            <person name="Zaremba-Niedzwiedzka K."/>
            <person name="Martijn J."/>
            <person name="Lind A.E."/>
            <person name="van Eijk R."/>
            <person name="Schleper C."/>
            <person name="Guy L."/>
            <person name="Ettema T.J."/>
        </authorList>
    </citation>
    <scope>NUCLEOTIDE SEQUENCE</scope>
</reference>